<reference evidence="10 11" key="1">
    <citation type="submission" date="2018-04" db="EMBL/GenBank/DDBJ databases">
        <title>WGS assembly of Panicum hallii var. hallii HAL2.</title>
        <authorList>
            <person name="Lovell J."/>
            <person name="Jenkins J."/>
            <person name="Lowry D."/>
            <person name="Mamidi S."/>
            <person name="Sreedasyam A."/>
            <person name="Weng X."/>
            <person name="Barry K."/>
            <person name="Bonette J."/>
            <person name="Campitelli B."/>
            <person name="Daum C."/>
            <person name="Gordon S."/>
            <person name="Gould B."/>
            <person name="Lipzen A."/>
            <person name="MacQueen A."/>
            <person name="Palacio-Mejia J."/>
            <person name="Plott C."/>
            <person name="Shakirov E."/>
            <person name="Shu S."/>
            <person name="Yoshinaga Y."/>
            <person name="Zane M."/>
            <person name="Rokhsar D."/>
            <person name="Grimwood J."/>
            <person name="Schmutz J."/>
            <person name="Juenger T."/>
        </authorList>
    </citation>
    <scope>NUCLEOTIDE SEQUENCE [LARGE SCALE GENOMIC DNA]</scope>
    <source>
        <strain evidence="11">cv. HAL2</strain>
    </source>
</reference>
<evidence type="ECO:0000256" key="3">
    <source>
        <dbReference type="ARBA" id="ARBA00022692"/>
    </source>
</evidence>
<evidence type="ECO:0000256" key="1">
    <source>
        <dbReference type="ARBA" id="ARBA00004162"/>
    </source>
</evidence>
<dbReference type="GO" id="GO:0005886">
    <property type="term" value="C:plasma membrane"/>
    <property type="evidence" value="ECO:0007669"/>
    <property type="project" value="UniProtKB-SubCell"/>
</dbReference>
<evidence type="ECO:0000256" key="2">
    <source>
        <dbReference type="ARBA" id="ARBA00022475"/>
    </source>
</evidence>
<sequence>MAKQCYSSCKHGLIFFLVLFMQDLHTNTASTARWQPMQCVAVSSSPSCSSFLYAISEGRNLSEIAAVFNGSASLLHPIKRASGVVDVLAGVPCTCEVINSTMSALFHDTLCLVRPGDTPENVKSKIFSELAMNIGDGKVLISGDTITVHLPCGCSSGAAKGVLSYAVQEEDTLPKIASLFRTSSQDILNLNPSLVNPDFVQPGWILFVPMGVDGSSKERRICTCCQYQTSDGGSPLTMRDGADTVMLGDSGRAKGAQDHHHDKRGETLICCCV</sequence>
<dbReference type="PANTHER" id="PTHR46204">
    <property type="entry name" value="CHITIN ELICITOR RECEPTOR KINASE 1-RELATED"/>
    <property type="match status" value="1"/>
</dbReference>
<evidence type="ECO:0000256" key="6">
    <source>
        <dbReference type="ARBA" id="ARBA00023136"/>
    </source>
</evidence>
<dbReference type="Pfam" id="PF01476">
    <property type="entry name" value="LysM"/>
    <property type="match status" value="1"/>
</dbReference>
<keyword evidence="4 8" id="KW-0732">Signal</keyword>
<name>A0A2T7DL68_9POAL</name>
<feature type="domain" description="LysM" evidence="9">
    <location>
        <begin position="163"/>
        <end position="208"/>
    </location>
</feature>
<proteinExistence type="predicted"/>
<protein>
    <recommendedName>
        <fullName evidence="9">LysM domain-containing protein</fullName>
    </recommendedName>
</protein>
<keyword evidence="3" id="KW-0812">Transmembrane</keyword>
<dbReference type="EMBL" id="CM009753">
    <property type="protein sequence ID" value="PUZ56316.1"/>
    <property type="molecule type" value="Genomic_DNA"/>
</dbReference>
<dbReference type="Proteomes" id="UP000244336">
    <property type="component" value="Chromosome 5"/>
</dbReference>
<dbReference type="PROSITE" id="PS51782">
    <property type="entry name" value="LYSM"/>
    <property type="match status" value="1"/>
</dbReference>
<dbReference type="InterPro" id="IPR036779">
    <property type="entry name" value="LysM_dom_sf"/>
</dbReference>
<dbReference type="SUPFAM" id="SSF54106">
    <property type="entry name" value="LysM domain"/>
    <property type="match status" value="1"/>
</dbReference>
<dbReference type="OrthoDB" id="4062651at2759"/>
<evidence type="ECO:0000313" key="10">
    <source>
        <dbReference type="EMBL" id="PUZ56316.1"/>
    </source>
</evidence>
<gene>
    <name evidence="10" type="ORF">GQ55_5G285700</name>
</gene>
<dbReference type="InterPro" id="IPR044812">
    <property type="entry name" value="CERK1/LYK3-like"/>
</dbReference>
<dbReference type="PANTHER" id="PTHR46204:SF8">
    <property type="entry name" value="PROTEIN KINASE DOMAIN-CONTAINING PROTEIN"/>
    <property type="match status" value="1"/>
</dbReference>
<keyword evidence="5" id="KW-1133">Transmembrane helix</keyword>
<evidence type="ECO:0000313" key="11">
    <source>
        <dbReference type="Proteomes" id="UP000244336"/>
    </source>
</evidence>
<feature type="signal peptide" evidence="8">
    <location>
        <begin position="1"/>
        <end position="28"/>
    </location>
</feature>
<keyword evidence="2" id="KW-1003">Cell membrane</keyword>
<dbReference type="SMART" id="SM00257">
    <property type="entry name" value="LysM"/>
    <property type="match status" value="1"/>
</dbReference>
<dbReference type="InterPro" id="IPR018392">
    <property type="entry name" value="LysM"/>
</dbReference>
<comment type="subcellular location">
    <subcellularLocation>
        <location evidence="1">Cell membrane</location>
        <topology evidence="1">Single-pass membrane protein</topology>
    </subcellularLocation>
</comment>
<feature type="chain" id="PRO_5015532666" description="LysM domain-containing protein" evidence="8">
    <location>
        <begin position="29"/>
        <end position="273"/>
    </location>
</feature>
<dbReference type="AlphaFoldDB" id="A0A2T7DL68"/>
<dbReference type="GO" id="GO:0045087">
    <property type="term" value="P:innate immune response"/>
    <property type="evidence" value="ECO:0007669"/>
    <property type="project" value="InterPro"/>
</dbReference>
<keyword evidence="6" id="KW-0472">Membrane</keyword>
<dbReference type="CDD" id="cd00118">
    <property type="entry name" value="LysM"/>
    <property type="match status" value="1"/>
</dbReference>
<dbReference type="GO" id="GO:0019199">
    <property type="term" value="F:transmembrane receptor protein kinase activity"/>
    <property type="evidence" value="ECO:0007669"/>
    <property type="project" value="InterPro"/>
</dbReference>
<keyword evidence="11" id="KW-1185">Reference proteome</keyword>
<organism evidence="10 11">
    <name type="scientific">Panicum hallii var. hallii</name>
    <dbReference type="NCBI Taxonomy" id="1504633"/>
    <lineage>
        <taxon>Eukaryota</taxon>
        <taxon>Viridiplantae</taxon>
        <taxon>Streptophyta</taxon>
        <taxon>Embryophyta</taxon>
        <taxon>Tracheophyta</taxon>
        <taxon>Spermatophyta</taxon>
        <taxon>Magnoliopsida</taxon>
        <taxon>Liliopsida</taxon>
        <taxon>Poales</taxon>
        <taxon>Poaceae</taxon>
        <taxon>PACMAD clade</taxon>
        <taxon>Panicoideae</taxon>
        <taxon>Panicodae</taxon>
        <taxon>Paniceae</taxon>
        <taxon>Panicinae</taxon>
        <taxon>Panicum</taxon>
        <taxon>Panicum sect. Panicum</taxon>
    </lineage>
</organism>
<evidence type="ECO:0000259" key="9">
    <source>
        <dbReference type="PROSITE" id="PS51782"/>
    </source>
</evidence>
<evidence type="ECO:0000256" key="4">
    <source>
        <dbReference type="ARBA" id="ARBA00022729"/>
    </source>
</evidence>
<evidence type="ECO:0000256" key="5">
    <source>
        <dbReference type="ARBA" id="ARBA00022989"/>
    </source>
</evidence>
<keyword evidence="7" id="KW-1015">Disulfide bond</keyword>
<dbReference type="Gramene" id="PUZ56316">
    <property type="protein sequence ID" value="PUZ56316"/>
    <property type="gene ID" value="GQ55_5G285700"/>
</dbReference>
<evidence type="ECO:0000256" key="8">
    <source>
        <dbReference type="SAM" id="SignalP"/>
    </source>
</evidence>
<evidence type="ECO:0000256" key="7">
    <source>
        <dbReference type="ARBA" id="ARBA00023157"/>
    </source>
</evidence>
<accession>A0A2T7DL68</accession>
<dbReference type="Gene3D" id="3.10.350.10">
    <property type="entry name" value="LysM domain"/>
    <property type="match status" value="1"/>
</dbReference>
<dbReference type="STRING" id="1504633.A0A2T7DL68"/>